<dbReference type="GO" id="GO:0016020">
    <property type="term" value="C:membrane"/>
    <property type="evidence" value="ECO:0007669"/>
    <property type="project" value="UniProtKB-SubCell"/>
</dbReference>
<evidence type="ECO:0000256" key="1">
    <source>
        <dbReference type="ARBA" id="ARBA00004141"/>
    </source>
</evidence>
<feature type="transmembrane region" description="Helical" evidence="7">
    <location>
        <begin position="60"/>
        <end position="83"/>
    </location>
</feature>
<evidence type="ECO:0000256" key="7">
    <source>
        <dbReference type="SAM" id="Phobius"/>
    </source>
</evidence>
<keyword evidence="3 7" id="KW-0812">Transmembrane</keyword>
<comment type="similarity">
    <text evidence="2">Belongs to the TrbL/VirB6 family.</text>
</comment>
<accession>A0A7C9R9Y6</accession>
<keyword evidence="5 7" id="KW-0472">Membrane</keyword>
<sequence length="400" mass="40721">MVVLRRSCRLELTFLVIGSVLLMSMPALAQQGSVLTTLENSVVTAARGWETTVINAARSLFWILAGIEIGIAAIWLAINAASLDSWFAELVRRIMFIGLFAFILDQGPGFAKAVVDSLFQLGGDGGSASPANIFDAGIRVASKMSEQARFGIFEDNALAIASVFAMVVVVVSFSLVAAIFIAVMVEMYVGLLAGMIMLGLGGSSFTKDFAVRYLIYAFSVGMKLMALVMIARIGSDVLLGLAEAPTATSDQFITTLAVAGISVVVFIIAMYVPAILQGVVQGASVAGGMEAIRHGTQAATFAAGGAFLGAGAASKGASTASVARAGGASLTEAALRGMASGIGNAGWAAGSAAKEKAIAAPGAYAGSLLGLANAKLDQTGQSGGRSTAPSPPPPPINDNK</sequence>
<feature type="compositionally biased region" description="Pro residues" evidence="6">
    <location>
        <begin position="389"/>
        <end position="400"/>
    </location>
</feature>
<feature type="transmembrane region" description="Helical" evidence="7">
    <location>
        <begin position="157"/>
        <end position="181"/>
    </location>
</feature>
<dbReference type="Pfam" id="PF04610">
    <property type="entry name" value="TrbL"/>
    <property type="match status" value="1"/>
</dbReference>
<dbReference type="GO" id="GO:0030255">
    <property type="term" value="P:protein secretion by the type IV secretion system"/>
    <property type="evidence" value="ECO:0007669"/>
    <property type="project" value="InterPro"/>
</dbReference>
<dbReference type="Proteomes" id="UP000481252">
    <property type="component" value="Unassembled WGS sequence"/>
</dbReference>
<organism evidence="8 9">
    <name type="scientific">Mesorhizobium zhangyense</name>
    <dbReference type="NCBI Taxonomy" id="1776730"/>
    <lineage>
        <taxon>Bacteria</taxon>
        <taxon>Pseudomonadati</taxon>
        <taxon>Pseudomonadota</taxon>
        <taxon>Alphaproteobacteria</taxon>
        <taxon>Hyphomicrobiales</taxon>
        <taxon>Phyllobacteriaceae</taxon>
        <taxon>Mesorhizobium</taxon>
    </lineage>
</organism>
<name>A0A7C9R9Y6_9HYPH</name>
<protein>
    <submittedName>
        <fullName evidence="8">P-type conjugative transfer protein TrbL</fullName>
    </submittedName>
</protein>
<reference evidence="8 9" key="1">
    <citation type="submission" date="2020-02" db="EMBL/GenBank/DDBJ databases">
        <title>Genome sequence of the type strain CGMCC 1.15528 of Mesorhizobium zhangyense.</title>
        <authorList>
            <person name="Gao J."/>
            <person name="Sun J."/>
        </authorList>
    </citation>
    <scope>NUCLEOTIDE SEQUENCE [LARGE SCALE GENOMIC DNA]</scope>
    <source>
        <strain evidence="8 9">CGMCC 1.15528</strain>
    </source>
</reference>
<evidence type="ECO:0000313" key="9">
    <source>
        <dbReference type="Proteomes" id="UP000481252"/>
    </source>
</evidence>
<keyword evidence="4 7" id="KW-1133">Transmembrane helix</keyword>
<feature type="compositionally biased region" description="Polar residues" evidence="6">
    <location>
        <begin position="376"/>
        <end position="388"/>
    </location>
</feature>
<evidence type="ECO:0000313" key="8">
    <source>
        <dbReference type="EMBL" id="NGN43536.1"/>
    </source>
</evidence>
<dbReference type="InterPro" id="IPR014150">
    <property type="entry name" value="Conjugal_tfr_TrbL"/>
</dbReference>
<comment type="subcellular location">
    <subcellularLocation>
        <location evidence="1">Membrane</location>
        <topology evidence="1">Multi-pass membrane protein</topology>
    </subcellularLocation>
</comment>
<comment type="caution">
    <text evidence="8">The sequence shown here is derived from an EMBL/GenBank/DDBJ whole genome shotgun (WGS) entry which is preliminary data.</text>
</comment>
<feature type="region of interest" description="Disordered" evidence="6">
    <location>
        <begin position="376"/>
        <end position="400"/>
    </location>
</feature>
<dbReference type="InterPro" id="IPR007688">
    <property type="entry name" value="Conjugal_tfr_TrbL/VirB6"/>
</dbReference>
<evidence type="ECO:0000256" key="6">
    <source>
        <dbReference type="SAM" id="MobiDB-lite"/>
    </source>
</evidence>
<dbReference type="EMBL" id="JAAKZG010000010">
    <property type="protein sequence ID" value="NGN43536.1"/>
    <property type="molecule type" value="Genomic_DNA"/>
</dbReference>
<feature type="transmembrane region" description="Helical" evidence="7">
    <location>
        <begin position="253"/>
        <end position="272"/>
    </location>
</feature>
<evidence type="ECO:0000256" key="2">
    <source>
        <dbReference type="ARBA" id="ARBA00007802"/>
    </source>
</evidence>
<dbReference type="NCBIfam" id="TIGR02783">
    <property type="entry name" value="TrbL_P"/>
    <property type="match status" value="1"/>
</dbReference>
<evidence type="ECO:0000256" key="5">
    <source>
        <dbReference type="ARBA" id="ARBA00023136"/>
    </source>
</evidence>
<feature type="transmembrane region" description="Helical" evidence="7">
    <location>
        <begin position="187"/>
        <end position="206"/>
    </location>
</feature>
<keyword evidence="9" id="KW-1185">Reference proteome</keyword>
<evidence type="ECO:0000256" key="4">
    <source>
        <dbReference type="ARBA" id="ARBA00022989"/>
    </source>
</evidence>
<dbReference type="AlphaFoldDB" id="A0A7C9R9Y6"/>
<gene>
    <name evidence="8" type="primary">trbL</name>
    <name evidence="8" type="ORF">G6N74_20910</name>
</gene>
<dbReference type="RefSeq" id="WP_165119959.1">
    <property type="nucleotide sequence ID" value="NZ_JAAKZG010000010.1"/>
</dbReference>
<proteinExistence type="inferred from homology"/>
<feature type="transmembrane region" description="Helical" evidence="7">
    <location>
        <begin position="213"/>
        <end position="233"/>
    </location>
</feature>
<dbReference type="NCBIfam" id="NF010415">
    <property type="entry name" value="PRK13841.1"/>
    <property type="match status" value="1"/>
</dbReference>
<evidence type="ECO:0000256" key="3">
    <source>
        <dbReference type="ARBA" id="ARBA00022692"/>
    </source>
</evidence>